<dbReference type="Proteomes" id="UP000712600">
    <property type="component" value="Unassembled WGS sequence"/>
</dbReference>
<organism evidence="2 3">
    <name type="scientific">Brassica cretica</name>
    <name type="common">Mustard</name>
    <dbReference type="NCBI Taxonomy" id="69181"/>
    <lineage>
        <taxon>Eukaryota</taxon>
        <taxon>Viridiplantae</taxon>
        <taxon>Streptophyta</taxon>
        <taxon>Embryophyta</taxon>
        <taxon>Tracheophyta</taxon>
        <taxon>Spermatophyta</taxon>
        <taxon>Magnoliopsida</taxon>
        <taxon>eudicotyledons</taxon>
        <taxon>Gunneridae</taxon>
        <taxon>Pentapetalae</taxon>
        <taxon>rosids</taxon>
        <taxon>malvids</taxon>
        <taxon>Brassicales</taxon>
        <taxon>Brassicaceae</taxon>
        <taxon>Brassiceae</taxon>
        <taxon>Brassica</taxon>
    </lineage>
</organism>
<comment type="caution">
    <text evidence="2">The sequence shown here is derived from an EMBL/GenBank/DDBJ whole genome shotgun (WGS) entry which is preliminary data.</text>
</comment>
<feature type="region of interest" description="Disordered" evidence="1">
    <location>
        <begin position="1"/>
        <end position="28"/>
    </location>
</feature>
<dbReference type="EMBL" id="QGKX02001347">
    <property type="protein sequence ID" value="KAF3524433.1"/>
    <property type="molecule type" value="Genomic_DNA"/>
</dbReference>
<proteinExistence type="predicted"/>
<accession>A0A8S9PLF9</accession>
<feature type="compositionally biased region" description="Basic residues" evidence="1">
    <location>
        <begin position="1"/>
        <end position="16"/>
    </location>
</feature>
<gene>
    <name evidence="2" type="ORF">F2Q69_00049263</name>
</gene>
<dbReference type="AlphaFoldDB" id="A0A8S9PLF9"/>
<name>A0A8S9PLF9_BRACR</name>
<protein>
    <submittedName>
        <fullName evidence="2">Uncharacterized protein</fullName>
    </submittedName>
</protein>
<evidence type="ECO:0000313" key="2">
    <source>
        <dbReference type="EMBL" id="KAF3524433.1"/>
    </source>
</evidence>
<evidence type="ECO:0000256" key="1">
    <source>
        <dbReference type="SAM" id="MobiDB-lite"/>
    </source>
</evidence>
<reference evidence="2" key="1">
    <citation type="submission" date="2019-12" db="EMBL/GenBank/DDBJ databases">
        <title>Genome sequencing and annotation of Brassica cretica.</title>
        <authorList>
            <person name="Studholme D.J."/>
            <person name="Sarris P."/>
        </authorList>
    </citation>
    <scope>NUCLEOTIDE SEQUENCE</scope>
    <source>
        <strain evidence="2">PFS-109/04</strain>
        <tissue evidence="2">Leaf</tissue>
    </source>
</reference>
<evidence type="ECO:0000313" key="3">
    <source>
        <dbReference type="Proteomes" id="UP000712600"/>
    </source>
</evidence>
<feature type="region of interest" description="Disordered" evidence="1">
    <location>
        <begin position="71"/>
        <end position="92"/>
    </location>
</feature>
<sequence length="92" mass="9906">MFLSSRRSRRHQPHRNRSSDEAVRAPSSFDVHERVIHARGPPEVVSAGAPLPATTIIRHCRPPLSFAVAAGEHSGKPLPPSAVTAGDSLVTR</sequence>